<keyword evidence="2" id="KW-1133">Transmembrane helix</keyword>
<gene>
    <name evidence="3" type="ORF">DWQ54_11945</name>
</gene>
<name>A0A3E0L2N7_9CHRO</name>
<evidence type="ECO:0000313" key="4">
    <source>
        <dbReference type="Proteomes" id="UP000256873"/>
    </source>
</evidence>
<feature type="transmembrane region" description="Helical" evidence="2">
    <location>
        <begin position="12"/>
        <end position="40"/>
    </location>
</feature>
<organism evidence="3 4">
    <name type="scientific">Microcystis flos-aquae TF09</name>
    <dbReference type="NCBI Taxonomy" id="2060473"/>
    <lineage>
        <taxon>Bacteria</taxon>
        <taxon>Bacillati</taxon>
        <taxon>Cyanobacteriota</taxon>
        <taxon>Cyanophyceae</taxon>
        <taxon>Oscillatoriophycideae</taxon>
        <taxon>Chroococcales</taxon>
        <taxon>Microcystaceae</taxon>
        <taxon>Microcystis</taxon>
    </lineage>
</organism>
<feature type="region of interest" description="Disordered" evidence="1">
    <location>
        <begin position="42"/>
        <end position="68"/>
    </location>
</feature>
<dbReference type="Pfam" id="PF14218">
    <property type="entry name" value="COP23"/>
    <property type="match status" value="1"/>
</dbReference>
<accession>A0A3E0L2N7</accession>
<reference evidence="3 4" key="1">
    <citation type="submission" date="2017-10" db="EMBL/GenBank/DDBJ databases">
        <title>A large-scale comparative metagenomic study reveals the eutrophication-driven functional interactions in six Microcystis-epibionts communities.</title>
        <authorList>
            <person name="Li Q."/>
            <person name="Lin F."/>
        </authorList>
    </citation>
    <scope>NUCLEOTIDE SEQUENCE [LARGE SCALE GENOMIC DNA]</scope>
    <source>
        <strain evidence="3">TF09</strain>
    </source>
</reference>
<proteinExistence type="predicted"/>
<evidence type="ECO:0000256" key="1">
    <source>
        <dbReference type="SAM" id="MobiDB-lite"/>
    </source>
</evidence>
<keyword evidence="2" id="KW-0472">Membrane</keyword>
<keyword evidence="2" id="KW-0812">Transmembrane</keyword>
<dbReference type="Proteomes" id="UP000256873">
    <property type="component" value="Unassembled WGS sequence"/>
</dbReference>
<dbReference type="EMBL" id="QQWC01000003">
    <property type="protein sequence ID" value="REJ41644.1"/>
    <property type="molecule type" value="Genomic_DNA"/>
</dbReference>
<evidence type="ECO:0000256" key="2">
    <source>
        <dbReference type="SAM" id="Phobius"/>
    </source>
</evidence>
<feature type="compositionally biased region" description="Polar residues" evidence="1">
    <location>
        <begin position="56"/>
        <end position="68"/>
    </location>
</feature>
<dbReference type="InterPro" id="IPR025478">
    <property type="entry name" value="COP23"/>
</dbReference>
<comment type="caution">
    <text evidence="3">The sequence shown here is derived from an EMBL/GenBank/DDBJ whole genome shotgun (WGS) entry which is preliminary data.</text>
</comment>
<dbReference type="AlphaFoldDB" id="A0A3E0L2N7"/>
<protein>
    <submittedName>
        <fullName evidence="3">Uncharacterized protein</fullName>
    </submittedName>
</protein>
<evidence type="ECO:0000313" key="3">
    <source>
        <dbReference type="EMBL" id="REJ41644.1"/>
    </source>
</evidence>
<sequence length="242" mass="26540">MSDNKNNVGAGVVAILTGAAGILTAAATFIVAGTGLISVLKPSPDPSPKPETPTTNVSPRQVHSESPASKVTFSCGESEYNGKSFPATIATGDESIPIILWKLDNNHFGDNWPPLKRCKEVSRRFQRIYDRDGLKRSRLVATLETWVPNKEVPVICAVKSENSVCHEEDLLITLESKDNPDDVLKELLNRHELPSQEPPVLRGEKPPKTFAEGKRVFYDISSIIPSPKSKKNTEKSSEKPAW</sequence>